<dbReference type="EMBL" id="JAAQYP010000115">
    <property type="protein sequence ID" value="NNA99565.1"/>
    <property type="molecule type" value="Genomic_DNA"/>
</dbReference>
<gene>
    <name evidence="1" type="ORF">HBO33_31005</name>
</gene>
<reference evidence="1 2" key="1">
    <citation type="journal article" date="2020" name="Front. Microbiol.">
        <title>Genetic Organization of the aprX-lipA2 Operon Affects the Proteolytic Potential of Pseudomonas Species in Milk.</title>
        <authorList>
            <person name="Maier C."/>
            <person name="Huptas C."/>
            <person name="von Neubeck M."/>
            <person name="Scherer S."/>
            <person name="Wenning M."/>
            <person name="Lucking G."/>
        </authorList>
    </citation>
    <scope>NUCLEOTIDE SEQUENCE [LARGE SCALE GENOMIC DNA]</scope>
    <source>
        <strain evidence="1 2">G4779</strain>
    </source>
</reference>
<sequence length="127" mass="14319">MIVKILKIFSHDDKPYVNYETSAGCGVATWIGPIPKIGEHIDVEFDLNDIFCWKNNITQSPQHEEKIEIIDSITYITAELILGNDDNYAALRIGSSIILIDLKEKPDHAPKYVNLKTTSISLYPTDV</sequence>
<comment type="caution">
    <text evidence="1">The sequence shown here is derived from an EMBL/GenBank/DDBJ whole genome shotgun (WGS) entry which is preliminary data.</text>
</comment>
<protein>
    <submittedName>
        <fullName evidence="1">Uncharacterized protein</fullName>
    </submittedName>
</protein>
<dbReference type="RefSeq" id="WP_076964732.1">
    <property type="nucleotide sequence ID" value="NZ_FNKR01000003.1"/>
</dbReference>
<accession>A0A7Y1MWE3</accession>
<evidence type="ECO:0000313" key="2">
    <source>
        <dbReference type="Proteomes" id="UP000542111"/>
    </source>
</evidence>
<organism evidence="1 2">
    <name type="scientific">Pseudomonas gessardii</name>
    <dbReference type="NCBI Taxonomy" id="78544"/>
    <lineage>
        <taxon>Bacteria</taxon>
        <taxon>Pseudomonadati</taxon>
        <taxon>Pseudomonadota</taxon>
        <taxon>Gammaproteobacteria</taxon>
        <taxon>Pseudomonadales</taxon>
        <taxon>Pseudomonadaceae</taxon>
        <taxon>Pseudomonas</taxon>
    </lineage>
</organism>
<dbReference type="AlphaFoldDB" id="A0A7Y1MWE3"/>
<dbReference type="Proteomes" id="UP000542111">
    <property type="component" value="Unassembled WGS sequence"/>
</dbReference>
<name>A0A7Y1MWE3_9PSED</name>
<dbReference type="OrthoDB" id="6897671at2"/>
<dbReference type="GeneID" id="70099423"/>
<proteinExistence type="predicted"/>
<evidence type="ECO:0000313" key="1">
    <source>
        <dbReference type="EMBL" id="NNA99565.1"/>
    </source>
</evidence>